<dbReference type="EMBL" id="JAAGYU010000036">
    <property type="protein sequence ID" value="NEL76570.1"/>
    <property type="molecule type" value="Genomic_DNA"/>
</dbReference>
<name>A0A6P0E345_XANPE</name>
<sequence length="385" mass="42266">MKGLLIACALMLAAFGGVAQAQDGGDGKFGCPDSKFLGSAFFNNVCWSCIFPIRVMGINLGPADGASNYGESGVGNMLPDIFGSGNSRRIPNGTAAPICLCPGRSGYPAIGITWGYWEPSHLTEVVRKPYCAPLFGTTLLKDSAKGMPGGQDVTAGQTAMKMIRWGGPNKASDATSENLGQTFYHYHWLKSPYGYVSDWIQSALCSSGSGGDMDYLWLSEIDPVWTKERLANLTHPESKLFANPVAQLACMADAVTSTVSKPSELLFWCAGSWGAIYPHMGYLGYEASAPRETSLLATRVWAQMHRRGLAKKRYGNGSVCAARFYFTLPKQGYRLQTFYPLRETKNNHWIGASPFRWGEWRNIPYTGEDYIYLSSSYAECCFTFW</sequence>
<dbReference type="InterPro" id="IPR009649">
    <property type="entry name" value="TraU"/>
</dbReference>
<evidence type="ECO:0000313" key="2">
    <source>
        <dbReference type="Proteomes" id="UP000471082"/>
    </source>
</evidence>
<evidence type="ECO:0000313" key="1">
    <source>
        <dbReference type="EMBL" id="NEL76570.1"/>
    </source>
</evidence>
<comment type="caution">
    <text evidence="1">The sequence shown here is derived from an EMBL/GenBank/DDBJ whole genome shotgun (WGS) entry which is preliminary data.</text>
</comment>
<proteinExistence type="predicted"/>
<reference evidence="1 2" key="1">
    <citation type="submission" date="2019-11" db="EMBL/GenBank/DDBJ databases">
        <title>Genome-resolved metagenomics to study the prevalence of co-infection and intraspecific heterogeneity among plant pathogen metapopulations.</title>
        <authorList>
            <person name="Newberry E."/>
            <person name="Bhandari R."/>
            <person name="Kemble J."/>
            <person name="Sikora E."/>
            <person name="Potnis N."/>
        </authorList>
    </citation>
    <scope>NUCLEOTIDE SEQUENCE [LARGE SCALE GENOMIC DNA]</scope>
    <source>
        <strain evidence="1">Xp_Tom_Tuscaloosa_18b</strain>
    </source>
</reference>
<gene>
    <name evidence="1" type="ORF">G3W61_09945</name>
</gene>
<dbReference type="RefSeq" id="WP_127170468.1">
    <property type="nucleotide sequence ID" value="NZ_JAKHFX010000008.1"/>
</dbReference>
<dbReference type="Pfam" id="PF06834">
    <property type="entry name" value="TraU"/>
    <property type="match status" value="1"/>
</dbReference>
<dbReference type="AlphaFoldDB" id="A0A6P0E345"/>
<protein>
    <submittedName>
        <fullName evidence="1">Uncharacterized protein</fullName>
    </submittedName>
</protein>
<accession>A0A6P0E345</accession>
<dbReference type="Proteomes" id="UP000471082">
    <property type="component" value="Unassembled WGS sequence"/>
</dbReference>
<organism evidence="1 2">
    <name type="scientific">Xanthomonas perforans</name>
    <dbReference type="NCBI Taxonomy" id="442694"/>
    <lineage>
        <taxon>Bacteria</taxon>
        <taxon>Pseudomonadati</taxon>
        <taxon>Pseudomonadota</taxon>
        <taxon>Gammaproteobacteria</taxon>
        <taxon>Lysobacterales</taxon>
        <taxon>Lysobacteraceae</taxon>
        <taxon>Xanthomonas</taxon>
    </lineage>
</organism>